<gene>
    <name evidence="1" type="ORF">CCR75_000058</name>
</gene>
<evidence type="ECO:0000313" key="1">
    <source>
        <dbReference type="EMBL" id="TDH67047.1"/>
    </source>
</evidence>
<organism evidence="1 2">
    <name type="scientific">Bremia lactucae</name>
    <name type="common">Lettuce downy mildew</name>
    <dbReference type="NCBI Taxonomy" id="4779"/>
    <lineage>
        <taxon>Eukaryota</taxon>
        <taxon>Sar</taxon>
        <taxon>Stramenopiles</taxon>
        <taxon>Oomycota</taxon>
        <taxon>Peronosporomycetes</taxon>
        <taxon>Peronosporales</taxon>
        <taxon>Peronosporaceae</taxon>
        <taxon>Bremia</taxon>
    </lineage>
</organism>
<comment type="caution">
    <text evidence="1">The sequence shown here is derived from an EMBL/GenBank/DDBJ whole genome shotgun (WGS) entry which is preliminary data.</text>
</comment>
<keyword evidence="2" id="KW-1185">Reference proteome</keyword>
<proteinExistence type="predicted"/>
<evidence type="ECO:0000313" key="2">
    <source>
        <dbReference type="Proteomes" id="UP000294530"/>
    </source>
</evidence>
<dbReference type="KEGG" id="blac:94343837"/>
<dbReference type="AlphaFoldDB" id="A0A976FHR0"/>
<accession>A0A976FHR0</accession>
<dbReference type="EMBL" id="SHOA02000014">
    <property type="protein sequence ID" value="TDH67047.1"/>
    <property type="molecule type" value="Genomic_DNA"/>
</dbReference>
<reference evidence="1 2" key="1">
    <citation type="journal article" date="2021" name="Genome Biol.">
        <title>AFLAP: assembly-free linkage analysis pipeline using k-mers from genome sequencing data.</title>
        <authorList>
            <person name="Fletcher K."/>
            <person name="Zhang L."/>
            <person name="Gil J."/>
            <person name="Han R."/>
            <person name="Cavanaugh K."/>
            <person name="Michelmore R."/>
        </authorList>
    </citation>
    <scope>NUCLEOTIDE SEQUENCE [LARGE SCALE GENOMIC DNA]</scope>
    <source>
        <strain evidence="1 2">SF5</strain>
    </source>
</reference>
<dbReference type="RefSeq" id="XP_067816546.1">
    <property type="nucleotide sequence ID" value="XM_067958166.1"/>
</dbReference>
<dbReference type="GeneID" id="94343837"/>
<protein>
    <submittedName>
        <fullName evidence="1">Uncharacterized protein</fullName>
    </submittedName>
</protein>
<name>A0A976FHR0_BRELC</name>
<dbReference type="Proteomes" id="UP000294530">
    <property type="component" value="Unassembled WGS sequence"/>
</dbReference>
<sequence length="96" mass="11243">MLSYLQLTQGKLARHIICVLRYKAEFQFITGEDAAKRHWHASQLRRHFASLKALTAYRSAFTEMDNQDDWTIPDTFFEHYHPDECSKSTPVLRAAI</sequence>